<evidence type="ECO:0000313" key="2">
    <source>
        <dbReference type="EMBL" id="CAG9799173.1"/>
    </source>
</evidence>
<reference evidence="2" key="1">
    <citation type="submission" date="2022-01" db="EMBL/GenBank/DDBJ databases">
        <authorList>
            <person name="King R."/>
        </authorList>
    </citation>
    <scope>NUCLEOTIDE SEQUENCE</scope>
</reference>
<comment type="similarity">
    <text evidence="1">Belongs to the NPR2 family.</text>
</comment>
<evidence type="ECO:0000313" key="3">
    <source>
        <dbReference type="Proteomes" id="UP001153620"/>
    </source>
</evidence>
<dbReference type="OrthoDB" id="338854at2759"/>
<accession>A0A9N9RMT1</accession>
<dbReference type="GO" id="GO:1990130">
    <property type="term" value="C:GATOR1 complex"/>
    <property type="evidence" value="ECO:0007669"/>
    <property type="project" value="TreeGrafter"/>
</dbReference>
<dbReference type="GO" id="GO:0034198">
    <property type="term" value="P:cellular response to amino acid starvation"/>
    <property type="evidence" value="ECO:0007669"/>
    <property type="project" value="TreeGrafter"/>
</dbReference>
<reference evidence="2" key="2">
    <citation type="submission" date="2022-10" db="EMBL/GenBank/DDBJ databases">
        <authorList>
            <consortium name="ENA_rothamsted_submissions"/>
            <consortium name="culmorum"/>
            <person name="King R."/>
        </authorList>
    </citation>
    <scope>NUCLEOTIDE SEQUENCE</scope>
</reference>
<dbReference type="AlphaFoldDB" id="A0A9N9RMT1"/>
<proteinExistence type="inferred from homology"/>
<dbReference type="Proteomes" id="UP001153620">
    <property type="component" value="Chromosome 1"/>
</dbReference>
<protein>
    <recommendedName>
        <fullName evidence="4">Nitrogen permease regulator 2-like protein</fullName>
    </recommendedName>
</protein>
<dbReference type="EMBL" id="OU895877">
    <property type="protein sequence ID" value="CAG9799173.1"/>
    <property type="molecule type" value="Genomic_DNA"/>
</dbReference>
<keyword evidence="3" id="KW-1185">Reference proteome</keyword>
<gene>
    <name evidence="2" type="ORF">CHIRRI_LOCUS2145</name>
</gene>
<organism evidence="2 3">
    <name type="scientific">Chironomus riparius</name>
    <dbReference type="NCBI Taxonomy" id="315576"/>
    <lineage>
        <taxon>Eukaryota</taxon>
        <taxon>Metazoa</taxon>
        <taxon>Ecdysozoa</taxon>
        <taxon>Arthropoda</taxon>
        <taxon>Hexapoda</taxon>
        <taxon>Insecta</taxon>
        <taxon>Pterygota</taxon>
        <taxon>Neoptera</taxon>
        <taxon>Endopterygota</taxon>
        <taxon>Diptera</taxon>
        <taxon>Nematocera</taxon>
        <taxon>Chironomoidea</taxon>
        <taxon>Chironomidae</taxon>
        <taxon>Chironominae</taxon>
        <taxon>Chironomus</taxon>
    </lineage>
</organism>
<dbReference type="GO" id="GO:0005774">
    <property type="term" value="C:vacuolar membrane"/>
    <property type="evidence" value="ECO:0007669"/>
    <property type="project" value="TreeGrafter"/>
</dbReference>
<dbReference type="GO" id="GO:0010508">
    <property type="term" value="P:positive regulation of autophagy"/>
    <property type="evidence" value="ECO:0007669"/>
    <property type="project" value="TreeGrafter"/>
</dbReference>
<evidence type="ECO:0000256" key="1">
    <source>
        <dbReference type="ARBA" id="ARBA00008433"/>
    </source>
</evidence>
<name>A0A9N9RMT1_9DIPT</name>
<dbReference type="Pfam" id="PF06218">
    <property type="entry name" value="NPR2"/>
    <property type="match status" value="2"/>
</dbReference>
<sequence>MDGRDDVIKCIFLSEFHATVGTKIIDQSPKNYITKEIFDKVSNYVIPKVQLAYCFISISLNNLKILGFPIKIDNKTYVRNAFYFNLCFVFENFTRTFCFESIIKKFTEYLLSLELSTKFLSKLDAEKSKRLETMLNSIRSEINEYGSCMLLDEQNVLPLCVVPYYNDKLNEIDEMGEFSHMAPVLLDCFFENFSFDSWDLTTKKIVPYLNGFRHINRIAYLADVSITIVLQCVKHLVLLDVCVLVPVFQYSNIYRPTPKLKQLAKSPDVQKRAIEKCSKSELKKAKIRDILLLFASMTHGATLGELCVRFNPAKHNIDERKTVLFGLVEQLIRPIFKYPVAVNKNLFVGYDDYKKQNSFNNTLGIPISYKRQSLDNVKVTRNSFTGLKTLDEICMKTSSSTRQLEEQLACDKHVIVLLK</sequence>
<dbReference type="GO" id="GO:1904262">
    <property type="term" value="P:negative regulation of TORC1 signaling"/>
    <property type="evidence" value="ECO:0007669"/>
    <property type="project" value="TreeGrafter"/>
</dbReference>
<dbReference type="InterPro" id="IPR009348">
    <property type="entry name" value="NPR2-like"/>
</dbReference>
<dbReference type="GO" id="GO:0005096">
    <property type="term" value="F:GTPase activator activity"/>
    <property type="evidence" value="ECO:0007669"/>
    <property type="project" value="TreeGrafter"/>
</dbReference>
<evidence type="ECO:0008006" key="4">
    <source>
        <dbReference type="Google" id="ProtNLM"/>
    </source>
</evidence>
<dbReference type="PANTHER" id="PTHR12991">
    <property type="entry name" value="NITROGEN PERMEASE REGULATOR 2/TUMOR SUPPRESSOR CANDIDATE 4"/>
    <property type="match status" value="1"/>
</dbReference>
<dbReference type="PANTHER" id="PTHR12991:SF10">
    <property type="entry name" value="GATOR COMPLEX PROTEIN NPRL2"/>
    <property type="match status" value="1"/>
</dbReference>